<dbReference type="Pfam" id="PF00486">
    <property type="entry name" value="Trans_reg_C"/>
    <property type="match status" value="1"/>
</dbReference>
<dbReference type="Gene3D" id="1.10.10.10">
    <property type="entry name" value="Winged helix-like DNA-binding domain superfamily/Winged helix DNA-binding domain"/>
    <property type="match status" value="1"/>
</dbReference>
<reference evidence="4 5" key="1">
    <citation type="submission" date="2018-06" db="EMBL/GenBank/DDBJ databases">
        <authorList>
            <consortium name="Pathogen Informatics"/>
            <person name="Doyle S."/>
        </authorList>
    </citation>
    <scope>NUCLEOTIDE SEQUENCE [LARGE SCALE GENOMIC DNA]</scope>
    <source>
        <strain evidence="4 5">NCTC11544</strain>
    </source>
</reference>
<accession>A0A380A5Z5</accession>
<dbReference type="AlphaFoldDB" id="A0A380A5Z5"/>
<dbReference type="InterPro" id="IPR001867">
    <property type="entry name" value="OmpR/PhoB-type_DNA-bd"/>
</dbReference>
<dbReference type="Proteomes" id="UP000255529">
    <property type="component" value="Unassembled WGS sequence"/>
</dbReference>
<dbReference type="SUPFAM" id="SSF46894">
    <property type="entry name" value="C-terminal effector domain of the bipartite response regulators"/>
    <property type="match status" value="1"/>
</dbReference>
<evidence type="ECO:0000313" key="5">
    <source>
        <dbReference type="Proteomes" id="UP000255529"/>
    </source>
</evidence>
<dbReference type="InterPro" id="IPR036388">
    <property type="entry name" value="WH-like_DNA-bd_sf"/>
</dbReference>
<dbReference type="InterPro" id="IPR016032">
    <property type="entry name" value="Sig_transdc_resp-reg_C-effctor"/>
</dbReference>
<dbReference type="GO" id="GO:0003677">
    <property type="term" value="F:DNA binding"/>
    <property type="evidence" value="ECO:0007669"/>
    <property type="project" value="UniProtKB-UniRule"/>
</dbReference>
<feature type="domain" description="OmpR/PhoB-type" evidence="3">
    <location>
        <begin position="3"/>
        <end position="102"/>
    </location>
</feature>
<feature type="DNA-binding region" description="OmpR/PhoB-type" evidence="2">
    <location>
        <begin position="3"/>
        <end position="102"/>
    </location>
</feature>
<gene>
    <name evidence="4" type="primary">cadC_1</name>
    <name evidence="4" type="ORF">NCTC11544_03530</name>
</gene>
<organism evidence="4 5">
    <name type="scientific">Serratia quinivorans</name>
    <dbReference type="NCBI Taxonomy" id="137545"/>
    <lineage>
        <taxon>Bacteria</taxon>
        <taxon>Pseudomonadati</taxon>
        <taxon>Pseudomonadota</taxon>
        <taxon>Gammaproteobacteria</taxon>
        <taxon>Enterobacterales</taxon>
        <taxon>Yersiniaceae</taxon>
        <taxon>Serratia</taxon>
    </lineage>
</organism>
<evidence type="ECO:0000313" key="4">
    <source>
        <dbReference type="EMBL" id="SUI74677.1"/>
    </source>
</evidence>
<name>A0A380A5Z5_9GAMM</name>
<dbReference type="GO" id="GO:0006355">
    <property type="term" value="P:regulation of DNA-templated transcription"/>
    <property type="evidence" value="ECO:0007669"/>
    <property type="project" value="InterPro"/>
</dbReference>
<dbReference type="CDD" id="cd00383">
    <property type="entry name" value="trans_reg_C"/>
    <property type="match status" value="1"/>
</dbReference>
<evidence type="ECO:0000256" key="2">
    <source>
        <dbReference type="PROSITE-ProRule" id="PRU01091"/>
    </source>
</evidence>
<protein>
    <submittedName>
        <fullName evidence="4">Transcriptional activator CadC</fullName>
    </submittedName>
</protein>
<evidence type="ECO:0000259" key="3">
    <source>
        <dbReference type="PROSITE" id="PS51755"/>
    </source>
</evidence>
<dbReference type="PROSITE" id="PS51755">
    <property type="entry name" value="OMPR_PHOB"/>
    <property type="match status" value="1"/>
</dbReference>
<sequence>MQEPVFRVGEWLVTPADNKISRDGRQLALEPRLIDMLQYFARHPDVVLSRDELIDNVWKRNIVTNHVVTQSISELRKYLKDGDSNSPEYIITVPSAAISWLRQ</sequence>
<proteinExistence type="predicted"/>
<dbReference type="SMART" id="SM00862">
    <property type="entry name" value="Trans_reg_C"/>
    <property type="match status" value="1"/>
</dbReference>
<evidence type="ECO:0000256" key="1">
    <source>
        <dbReference type="ARBA" id="ARBA00023125"/>
    </source>
</evidence>
<dbReference type="EMBL" id="UGYN01000002">
    <property type="protein sequence ID" value="SUI74677.1"/>
    <property type="molecule type" value="Genomic_DNA"/>
</dbReference>
<dbReference type="GO" id="GO:0000160">
    <property type="term" value="P:phosphorelay signal transduction system"/>
    <property type="evidence" value="ECO:0007669"/>
    <property type="project" value="InterPro"/>
</dbReference>
<keyword evidence="1 2" id="KW-0238">DNA-binding</keyword>